<sequence>MLRHWMLDRFQQNRRCVADAIEHGLDGGIVTKQRSENSQANFGLGLDSDHHYHFSYFIDAISVLAKIAPEWGMKHRPHAYAMMLHSWAGGLIEFTDGRTQESASDRDLFAIIQAAQIWRHVKESEGTYEKDFSKNNKVVGVLWSNKRDSGLWFGPAPWRDCKLGTQVLPITLMTEVLFPDIQAAQIWRHVKESEGTYEKDFSKNNKVVGVLWSNKRDSGLWFGPAPWRDCKLGTQVLPITLMTEVLFPDVCLSNAL</sequence>
<dbReference type="PANTHER" id="PTHR31983:SF0">
    <property type="entry name" value="GLUCAN ENDO-1,3-BETA-D-GLUCOSIDASE 2"/>
    <property type="match status" value="1"/>
</dbReference>
<keyword evidence="11" id="KW-1185">Reference proteome</keyword>
<dbReference type="EC" id="3.2.1.39" evidence="3"/>
<evidence type="ECO:0000256" key="4">
    <source>
        <dbReference type="ARBA" id="ARBA00022801"/>
    </source>
</evidence>
<dbReference type="Proteomes" id="UP001153076">
    <property type="component" value="Unassembled WGS sequence"/>
</dbReference>
<feature type="domain" description="Glycosyl hydrolase family 81 C-terminal" evidence="9">
    <location>
        <begin position="182"/>
        <end position="248"/>
    </location>
</feature>
<dbReference type="GO" id="GO:0071555">
    <property type="term" value="P:cell wall organization"/>
    <property type="evidence" value="ECO:0007669"/>
    <property type="project" value="UniProtKB-KW"/>
</dbReference>
<accession>A0A9Q1KHU6</accession>
<protein>
    <recommendedName>
        <fullName evidence="3">glucan endo-1,3-beta-D-glucosidase</fullName>
        <ecNumber evidence="3">3.2.1.39</ecNumber>
    </recommendedName>
</protein>
<name>A0A9Q1KHU6_9CARY</name>
<feature type="domain" description="Glycosyl hydrolase family 81 C-terminal" evidence="9">
    <location>
        <begin position="112"/>
        <end position="178"/>
    </location>
</feature>
<proteinExistence type="inferred from homology"/>
<evidence type="ECO:0000256" key="7">
    <source>
        <dbReference type="ARBA" id="ARBA00023316"/>
    </source>
</evidence>
<evidence type="ECO:0000256" key="3">
    <source>
        <dbReference type="ARBA" id="ARBA00012780"/>
    </source>
</evidence>
<comment type="caution">
    <text evidence="10">The sequence shown here is derived from an EMBL/GenBank/DDBJ whole genome shotgun (WGS) entry which is preliminary data.</text>
</comment>
<dbReference type="GO" id="GO:0042973">
    <property type="term" value="F:glucan endo-1,3-beta-D-glucosidase activity"/>
    <property type="evidence" value="ECO:0007669"/>
    <property type="project" value="UniProtKB-EC"/>
</dbReference>
<dbReference type="PROSITE" id="PS52008">
    <property type="entry name" value="GH81"/>
    <property type="match status" value="1"/>
</dbReference>
<dbReference type="GO" id="GO:0000272">
    <property type="term" value="P:polysaccharide catabolic process"/>
    <property type="evidence" value="ECO:0007669"/>
    <property type="project" value="UniProtKB-KW"/>
</dbReference>
<dbReference type="Pfam" id="PF17652">
    <property type="entry name" value="Glyco_hydro81C"/>
    <property type="match status" value="3"/>
</dbReference>
<evidence type="ECO:0000313" key="11">
    <source>
        <dbReference type="Proteomes" id="UP001153076"/>
    </source>
</evidence>
<dbReference type="InterPro" id="IPR005200">
    <property type="entry name" value="Endo-beta-glucanase"/>
</dbReference>
<dbReference type="InterPro" id="IPR040720">
    <property type="entry name" value="GH81_C"/>
</dbReference>
<evidence type="ECO:0000256" key="6">
    <source>
        <dbReference type="ARBA" id="ARBA00023295"/>
    </source>
</evidence>
<dbReference type="OrthoDB" id="4473401at2759"/>
<dbReference type="GO" id="GO:0052861">
    <property type="term" value="F:endo-1,3(4)-beta-glucanase activity"/>
    <property type="evidence" value="ECO:0007669"/>
    <property type="project" value="InterPro"/>
</dbReference>
<evidence type="ECO:0000256" key="1">
    <source>
        <dbReference type="ARBA" id="ARBA00000382"/>
    </source>
</evidence>
<keyword evidence="7" id="KW-0961">Cell wall biogenesis/degradation</keyword>
<gene>
    <name evidence="10" type="ORF">Cgig2_005690</name>
</gene>
<organism evidence="10 11">
    <name type="scientific">Carnegiea gigantea</name>
    <dbReference type="NCBI Taxonomy" id="171969"/>
    <lineage>
        <taxon>Eukaryota</taxon>
        <taxon>Viridiplantae</taxon>
        <taxon>Streptophyta</taxon>
        <taxon>Embryophyta</taxon>
        <taxon>Tracheophyta</taxon>
        <taxon>Spermatophyta</taxon>
        <taxon>Magnoliopsida</taxon>
        <taxon>eudicotyledons</taxon>
        <taxon>Gunneridae</taxon>
        <taxon>Pentapetalae</taxon>
        <taxon>Caryophyllales</taxon>
        <taxon>Cactineae</taxon>
        <taxon>Cactaceae</taxon>
        <taxon>Cactoideae</taxon>
        <taxon>Echinocereeae</taxon>
        <taxon>Carnegiea</taxon>
    </lineage>
</organism>
<reference evidence="10" key="1">
    <citation type="submission" date="2022-04" db="EMBL/GenBank/DDBJ databases">
        <title>Carnegiea gigantea Genome sequencing and assembly v2.</title>
        <authorList>
            <person name="Copetti D."/>
            <person name="Sanderson M.J."/>
            <person name="Burquez A."/>
            <person name="Wojciechowski M.F."/>
        </authorList>
    </citation>
    <scope>NUCLEOTIDE SEQUENCE</scope>
    <source>
        <strain evidence="10">SGP5-SGP5p</strain>
        <tissue evidence="10">Aerial part</tissue>
    </source>
</reference>
<dbReference type="EMBL" id="JAKOGI010000125">
    <property type="protein sequence ID" value="KAJ8443139.1"/>
    <property type="molecule type" value="Genomic_DNA"/>
</dbReference>
<keyword evidence="5" id="KW-0119">Carbohydrate metabolism</keyword>
<dbReference type="AlphaFoldDB" id="A0A9Q1KHU6"/>
<keyword evidence="8" id="KW-0624">Polysaccharide degradation</keyword>
<comment type="similarity">
    <text evidence="2">Belongs to the glycosyl hydrolase 81 family.</text>
</comment>
<dbReference type="PANTHER" id="PTHR31983">
    <property type="entry name" value="ENDO-1,3(4)-BETA-GLUCANASE 1"/>
    <property type="match status" value="1"/>
</dbReference>
<comment type="catalytic activity">
    <reaction evidence="1">
        <text>Hydrolysis of (1-&gt;3)-beta-D-glucosidic linkages in (1-&gt;3)-beta-D-glucans.</text>
        <dbReference type="EC" id="3.2.1.39"/>
    </reaction>
</comment>
<keyword evidence="6" id="KW-0326">Glycosidase</keyword>
<feature type="domain" description="Glycosyl hydrolase family 81 C-terminal" evidence="9">
    <location>
        <begin position="7"/>
        <end position="82"/>
    </location>
</feature>
<evidence type="ECO:0000256" key="2">
    <source>
        <dbReference type="ARBA" id="ARBA00010730"/>
    </source>
</evidence>
<evidence type="ECO:0000313" key="10">
    <source>
        <dbReference type="EMBL" id="KAJ8443139.1"/>
    </source>
</evidence>
<evidence type="ECO:0000259" key="9">
    <source>
        <dbReference type="Pfam" id="PF17652"/>
    </source>
</evidence>
<evidence type="ECO:0000256" key="5">
    <source>
        <dbReference type="ARBA" id="ARBA00023277"/>
    </source>
</evidence>
<evidence type="ECO:0000256" key="8">
    <source>
        <dbReference type="ARBA" id="ARBA00023326"/>
    </source>
</evidence>
<keyword evidence="4" id="KW-0378">Hydrolase</keyword>